<evidence type="ECO:0000256" key="1">
    <source>
        <dbReference type="ARBA" id="ARBA00022801"/>
    </source>
</evidence>
<evidence type="ECO:0000259" key="2">
    <source>
        <dbReference type="Pfam" id="PF20434"/>
    </source>
</evidence>
<dbReference type="InterPro" id="IPR029058">
    <property type="entry name" value="AB_hydrolase_fold"/>
</dbReference>
<gene>
    <name evidence="3" type="ORF">ACFOWD_08135</name>
</gene>
<dbReference type="Gene3D" id="3.40.50.1820">
    <property type="entry name" value="alpha/beta hydrolase"/>
    <property type="match status" value="1"/>
</dbReference>
<keyword evidence="4" id="KW-1185">Reference proteome</keyword>
<organism evidence="3 4">
    <name type="scientific">Polaribacter marinivivus</name>
    <dbReference type="NCBI Taxonomy" id="1524260"/>
    <lineage>
        <taxon>Bacteria</taxon>
        <taxon>Pseudomonadati</taxon>
        <taxon>Bacteroidota</taxon>
        <taxon>Flavobacteriia</taxon>
        <taxon>Flavobacteriales</taxon>
        <taxon>Flavobacteriaceae</taxon>
    </lineage>
</organism>
<dbReference type="InterPro" id="IPR050300">
    <property type="entry name" value="GDXG_lipolytic_enzyme"/>
</dbReference>
<evidence type="ECO:0000313" key="3">
    <source>
        <dbReference type="EMBL" id="MFC4268868.1"/>
    </source>
</evidence>
<dbReference type="PROSITE" id="PS51257">
    <property type="entry name" value="PROKAR_LIPOPROTEIN"/>
    <property type="match status" value="1"/>
</dbReference>
<protein>
    <submittedName>
        <fullName evidence="3">Carboxylesterase family protein</fullName>
    </submittedName>
</protein>
<dbReference type="EMBL" id="JBHSCY010000002">
    <property type="protein sequence ID" value="MFC4268868.1"/>
    <property type="molecule type" value="Genomic_DNA"/>
</dbReference>
<comment type="caution">
    <text evidence="3">The sequence shown here is derived from an EMBL/GenBank/DDBJ whole genome shotgun (WGS) entry which is preliminary data.</text>
</comment>
<keyword evidence="1" id="KW-0378">Hydrolase</keyword>
<reference evidence="4" key="1">
    <citation type="journal article" date="2019" name="Int. J. Syst. Evol. Microbiol.">
        <title>The Global Catalogue of Microorganisms (GCM) 10K type strain sequencing project: providing services to taxonomists for standard genome sequencing and annotation.</title>
        <authorList>
            <consortium name="The Broad Institute Genomics Platform"/>
            <consortium name="The Broad Institute Genome Sequencing Center for Infectious Disease"/>
            <person name="Wu L."/>
            <person name="Ma J."/>
        </authorList>
    </citation>
    <scope>NUCLEOTIDE SEQUENCE [LARGE SCALE GENOMIC DNA]</scope>
    <source>
        <strain evidence="4">CECT 8655</strain>
    </source>
</reference>
<feature type="domain" description="BD-FAE-like" evidence="2">
    <location>
        <begin position="52"/>
        <end position="181"/>
    </location>
</feature>
<name>A0ABV8RA47_9FLAO</name>
<evidence type="ECO:0000313" key="4">
    <source>
        <dbReference type="Proteomes" id="UP001595826"/>
    </source>
</evidence>
<accession>A0ABV8RA47</accession>
<dbReference type="Proteomes" id="UP001595826">
    <property type="component" value="Unassembled WGS sequence"/>
</dbReference>
<dbReference type="SUPFAM" id="SSF53474">
    <property type="entry name" value="alpha/beta-Hydrolases"/>
    <property type="match status" value="1"/>
</dbReference>
<dbReference type="RefSeq" id="WP_377409648.1">
    <property type="nucleotide sequence ID" value="NZ_JBHSCY010000002.1"/>
</dbReference>
<dbReference type="Pfam" id="PF20434">
    <property type="entry name" value="BD-FAE"/>
    <property type="match status" value="1"/>
</dbReference>
<dbReference type="InterPro" id="IPR049492">
    <property type="entry name" value="BD-FAE-like_dom"/>
</dbReference>
<dbReference type="PANTHER" id="PTHR48081">
    <property type="entry name" value="AB HYDROLASE SUPERFAMILY PROTEIN C4A8.06C"/>
    <property type="match status" value="1"/>
</dbReference>
<proteinExistence type="predicted"/>
<sequence length="310" mass="35258">MITKYKLYFLTLVVSLLLLGCASKQNFIDKSKSITKETYTYHTFENKNKLQLDFYQSINYKNTKPLILYVHGGGFSGGARDENYIKNYCSKMAKNGFAVASISYRLTMKKLGFGCNTEASLKKEAFIKASEDISYATKYLIDNKKKFNIDTTKIILVGSSAGAEAILNLAYVYENKILAKEFKYAGVIAMAGAITSIEKISTKRAIPTLLFHGTKDKLVPYNVAPHHYCKKNKKGYLQLYGSKAIANKLKELNTSYNLYTIQNGNHSWNSKPMFVYFREMISFIDHQVLQSKYQQKEVVKKISDYTSTDL</sequence>